<reference evidence="3 4" key="1">
    <citation type="journal article" date="2018" name="Nat. Ecol. Evol.">
        <title>Shark genomes provide insights into elasmobranch evolution and the origin of vertebrates.</title>
        <authorList>
            <person name="Hara Y"/>
            <person name="Yamaguchi K"/>
            <person name="Onimaru K"/>
            <person name="Kadota M"/>
            <person name="Koyanagi M"/>
            <person name="Keeley SD"/>
            <person name="Tatsumi K"/>
            <person name="Tanaka K"/>
            <person name="Motone F"/>
            <person name="Kageyama Y"/>
            <person name="Nozu R"/>
            <person name="Adachi N"/>
            <person name="Nishimura O"/>
            <person name="Nakagawa R"/>
            <person name="Tanegashima C"/>
            <person name="Kiyatake I"/>
            <person name="Matsumoto R"/>
            <person name="Murakumo K"/>
            <person name="Nishida K"/>
            <person name="Terakita A"/>
            <person name="Kuratani S"/>
            <person name="Sato K"/>
            <person name="Hyodo S Kuraku.S."/>
        </authorList>
    </citation>
    <scope>NUCLEOTIDE SEQUENCE [LARGE SCALE GENOMIC DNA]</scope>
</reference>
<dbReference type="AlphaFoldDB" id="A0A401NM51"/>
<feature type="domain" description="MD-2-related lipid-recognition" evidence="2">
    <location>
        <begin position="61"/>
        <end position="191"/>
    </location>
</feature>
<organism evidence="3 4">
    <name type="scientific">Scyliorhinus torazame</name>
    <name type="common">Cloudy catshark</name>
    <name type="synonym">Catulus torazame</name>
    <dbReference type="NCBI Taxonomy" id="75743"/>
    <lineage>
        <taxon>Eukaryota</taxon>
        <taxon>Metazoa</taxon>
        <taxon>Chordata</taxon>
        <taxon>Craniata</taxon>
        <taxon>Vertebrata</taxon>
        <taxon>Chondrichthyes</taxon>
        <taxon>Elasmobranchii</taxon>
        <taxon>Galeomorphii</taxon>
        <taxon>Galeoidea</taxon>
        <taxon>Carcharhiniformes</taxon>
        <taxon>Scyliorhinidae</taxon>
        <taxon>Scyliorhinus</taxon>
    </lineage>
</organism>
<evidence type="ECO:0000256" key="1">
    <source>
        <dbReference type="ARBA" id="ARBA00022729"/>
    </source>
</evidence>
<dbReference type="InterPro" id="IPR003172">
    <property type="entry name" value="ML_dom"/>
</dbReference>
<dbReference type="InterPro" id="IPR028996">
    <property type="entry name" value="GM2-AP"/>
</dbReference>
<dbReference type="SUPFAM" id="SSF63707">
    <property type="entry name" value="Ganglioside M2 (gm2) activator"/>
    <property type="match status" value="1"/>
</dbReference>
<dbReference type="STRING" id="75743.A0A401NM51"/>
<protein>
    <recommendedName>
        <fullName evidence="2">MD-2-related lipid-recognition domain-containing protein</fullName>
    </recommendedName>
</protein>
<dbReference type="Pfam" id="PF02221">
    <property type="entry name" value="E1_DerP2_DerF2"/>
    <property type="match status" value="1"/>
</dbReference>
<dbReference type="EMBL" id="BFAA01005162">
    <property type="protein sequence ID" value="GCB61953.1"/>
    <property type="molecule type" value="Genomic_DNA"/>
</dbReference>
<dbReference type="GO" id="GO:0008047">
    <property type="term" value="F:enzyme activator activity"/>
    <property type="evidence" value="ECO:0007669"/>
    <property type="project" value="InterPro"/>
</dbReference>
<dbReference type="GO" id="GO:0005319">
    <property type="term" value="F:lipid transporter activity"/>
    <property type="evidence" value="ECO:0007669"/>
    <property type="project" value="TreeGrafter"/>
</dbReference>
<accession>A0A401NM51</accession>
<dbReference type="GO" id="GO:0009898">
    <property type="term" value="C:cytoplasmic side of plasma membrane"/>
    <property type="evidence" value="ECO:0007669"/>
    <property type="project" value="TreeGrafter"/>
</dbReference>
<dbReference type="Gene3D" id="2.70.220.10">
    <property type="entry name" value="Ganglioside GM2 activator"/>
    <property type="match status" value="1"/>
</dbReference>
<dbReference type="OrthoDB" id="6409159at2759"/>
<gene>
    <name evidence="3" type="ORF">scyTo_0011405</name>
</gene>
<dbReference type="PANTHER" id="PTHR17357:SF0">
    <property type="entry name" value="GANGLIOSIDE GM2 ACTIVATOR"/>
    <property type="match status" value="1"/>
</dbReference>
<dbReference type="GO" id="GO:0006689">
    <property type="term" value="P:ganglioside catabolic process"/>
    <property type="evidence" value="ECO:0007669"/>
    <property type="project" value="InterPro"/>
</dbReference>
<dbReference type="Proteomes" id="UP000288216">
    <property type="component" value="Unassembled WGS sequence"/>
</dbReference>
<evidence type="ECO:0000313" key="4">
    <source>
        <dbReference type="Proteomes" id="UP000288216"/>
    </source>
</evidence>
<evidence type="ECO:0000259" key="2">
    <source>
        <dbReference type="Pfam" id="PF02221"/>
    </source>
</evidence>
<name>A0A401NM51_SCYTO</name>
<proteinExistence type="predicted"/>
<comment type="caution">
    <text evidence="3">The sequence shown here is derived from an EMBL/GenBank/DDBJ whole genome shotgun (WGS) entry which is preliminary data.</text>
</comment>
<sequence>MAIGYTLITPSSQIIINQDRKDETFVFFALRSELQEKMALRSSVILLAICLLYQLRTSNGFSWDDCSATHEPVTFREISIGQDPVQLPGTLQYKVSMHLSTSLSSMTAEVTLYRKFLFWWKLPCFDPSICQIDVCELSTSACPFNSGIISSSGEMELPRPPISRTWLRGYYSATVILKSYGSKVGCVNIYFNIDA</sequence>
<keyword evidence="1" id="KW-0732">Signal</keyword>
<dbReference type="InterPro" id="IPR036846">
    <property type="entry name" value="GM2-AP_sf"/>
</dbReference>
<evidence type="ECO:0000313" key="3">
    <source>
        <dbReference type="EMBL" id="GCB61953.1"/>
    </source>
</evidence>
<dbReference type="PANTHER" id="PTHR17357">
    <property type="entry name" value="GM2 GANGLIOSIDE ACTIVATOR PROTEIN"/>
    <property type="match status" value="1"/>
</dbReference>
<keyword evidence="4" id="KW-1185">Reference proteome</keyword>